<dbReference type="Proteomes" id="UP000001064">
    <property type="component" value="Unassembled WGS sequence"/>
</dbReference>
<keyword evidence="1" id="KW-1133">Transmembrane helix</keyword>
<sequence>MKYHYNFILLLFIISFNSIFLCNSLAIIEDPNNNKNNNTHLFILSIPDCYVEGVVLELGKCFNFETYGCNPSSIVIKANKNNLLKNDNSTNLISTNKNEFYGIIFYNINCSGNENEVIEFECKKSKKIKLMGNVKLQCLTSDNDLEPVKLESKYNEYFSSSSIEKVKIYEELKPLIISDKDDELLLSYNNFSNGLFNNINFILKLTFVIIIIITLL</sequence>
<protein>
    <submittedName>
        <fullName evidence="2">Uncharacterized protein</fullName>
    </submittedName>
</protein>
<evidence type="ECO:0000313" key="2">
    <source>
        <dbReference type="EMBL" id="EGC33790.1"/>
    </source>
</evidence>
<keyword evidence="1" id="KW-0812">Transmembrane</keyword>
<dbReference type="VEuPathDB" id="AmoebaDB:DICPUDRAFT_80433"/>
<evidence type="ECO:0000256" key="1">
    <source>
        <dbReference type="SAM" id="Phobius"/>
    </source>
</evidence>
<accession>F0ZQG7</accession>
<dbReference type="KEGG" id="dpp:DICPUDRAFT_80433"/>
<reference evidence="3" key="1">
    <citation type="journal article" date="2011" name="Genome Biol.">
        <title>Comparative genomics of the social amoebae Dictyostelium discoideum and Dictyostelium purpureum.</title>
        <authorList>
            <consortium name="US DOE Joint Genome Institute (JGI-PGF)"/>
            <person name="Sucgang R."/>
            <person name="Kuo A."/>
            <person name="Tian X."/>
            <person name="Salerno W."/>
            <person name="Parikh A."/>
            <person name="Feasley C.L."/>
            <person name="Dalin E."/>
            <person name="Tu H."/>
            <person name="Huang E."/>
            <person name="Barry K."/>
            <person name="Lindquist E."/>
            <person name="Shapiro H."/>
            <person name="Bruce D."/>
            <person name="Schmutz J."/>
            <person name="Salamov A."/>
            <person name="Fey P."/>
            <person name="Gaudet P."/>
            <person name="Anjard C."/>
            <person name="Babu M.M."/>
            <person name="Basu S."/>
            <person name="Bushmanova Y."/>
            <person name="van der Wel H."/>
            <person name="Katoh-Kurasawa M."/>
            <person name="Dinh C."/>
            <person name="Coutinho P.M."/>
            <person name="Saito T."/>
            <person name="Elias M."/>
            <person name="Schaap P."/>
            <person name="Kay R.R."/>
            <person name="Henrissat B."/>
            <person name="Eichinger L."/>
            <person name="Rivero F."/>
            <person name="Putnam N.H."/>
            <person name="West C.M."/>
            <person name="Loomis W.F."/>
            <person name="Chisholm R.L."/>
            <person name="Shaulsky G."/>
            <person name="Strassmann J.E."/>
            <person name="Queller D.C."/>
            <person name="Kuspa A."/>
            <person name="Grigoriev I.V."/>
        </authorList>
    </citation>
    <scope>NUCLEOTIDE SEQUENCE [LARGE SCALE GENOMIC DNA]</scope>
    <source>
        <strain evidence="3">QSDP1</strain>
    </source>
</reference>
<gene>
    <name evidence="2" type="ORF">DICPUDRAFT_80433</name>
</gene>
<dbReference type="AlphaFoldDB" id="F0ZQG7"/>
<dbReference type="GeneID" id="10502928"/>
<feature type="transmembrane region" description="Helical" evidence="1">
    <location>
        <begin position="195"/>
        <end position="215"/>
    </location>
</feature>
<name>F0ZQG7_DICPU</name>
<dbReference type="RefSeq" id="XP_003289661.1">
    <property type="nucleotide sequence ID" value="XM_003289613.1"/>
</dbReference>
<feature type="transmembrane region" description="Helical" evidence="1">
    <location>
        <begin position="7"/>
        <end position="28"/>
    </location>
</feature>
<evidence type="ECO:0000313" key="3">
    <source>
        <dbReference type="Proteomes" id="UP000001064"/>
    </source>
</evidence>
<dbReference type="InParanoid" id="F0ZQG7"/>
<proteinExistence type="predicted"/>
<organism evidence="2 3">
    <name type="scientific">Dictyostelium purpureum</name>
    <name type="common">Slime mold</name>
    <dbReference type="NCBI Taxonomy" id="5786"/>
    <lineage>
        <taxon>Eukaryota</taxon>
        <taxon>Amoebozoa</taxon>
        <taxon>Evosea</taxon>
        <taxon>Eumycetozoa</taxon>
        <taxon>Dictyostelia</taxon>
        <taxon>Dictyosteliales</taxon>
        <taxon>Dictyosteliaceae</taxon>
        <taxon>Dictyostelium</taxon>
    </lineage>
</organism>
<dbReference type="EMBL" id="GL871125">
    <property type="protein sequence ID" value="EGC33790.1"/>
    <property type="molecule type" value="Genomic_DNA"/>
</dbReference>
<keyword evidence="3" id="KW-1185">Reference proteome</keyword>
<keyword evidence="1" id="KW-0472">Membrane</keyword>